<accession>A0A0W0EVD2</accession>
<evidence type="ECO:0000313" key="3">
    <source>
        <dbReference type="Proteomes" id="UP000054988"/>
    </source>
</evidence>
<dbReference type="EMBL" id="LATX01002507">
    <property type="protein sequence ID" value="KTB28040.1"/>
    <property type="molecule type" value="Genomic_DNA"/>
</dbReference>
<proteinExistence type="predicted"/>
<keyword evidence="1" id="KW-0472">Membrane</keyword>
<feature type="transmembrane region" description="Helical" evidence="1">
    <location>
        <begin position="105"/>
        <end position="128"/>
    </location>
</feature>
<protein>
    <recommendedName>
        <fullName evidence="4">Integral membrane protein</fullName>
    </recommendedName>
</protein>
<keyword evidence="1" id="KW-1133">Transmembrane helix</keyword>
<organism evidence="2 3">
    <name type="scientific">Moniliophthora roreri</name>
    <name type="common">Frosty pod rot fungus</name>
    <name type="synonym">Monilia roreri</name>
    <dbReference type="NCBI Taxonomy" id="221103"/>
    <lineage>
        <taxon>Eukaryota</taxon>
        <taxon>Fungi</taxon>
        <taxon>Dikarya</taxon>
        <taxon>Basidiomycota</taxon>
        <taxon>Agaricomycotina</taxon>
        <taxon>Agaricomycetes</taxon>
        <taxon>Agaricomycetidae</taxon>
        <taxon>Agaricales</taxon>
        <taxon>Marasmiineae</taxon>
        <taxon>Marasmiaceae</taxon>
        <taxon>Moniliophthora</taxon>
    </lineage>
</organism>
<feature type="transmembrane region" description="Helical" evidence="1">
    <location>
        <begin position="23"/>
        <end position="47"/>
    </location>
</feature>
<sequence length="277" mass="30556">MSPNIDVEAAWVPRFGIVVFLDVAFLMSSTFTYGIYTILICLVVPILRNGQGNYKAKIVLSAVLTMFAISTFSVAFQAAHLFLGLKMVVVDQMKEPLDALKRKTYTAYVLGQALSPVSFLIGDSVVMWRSWALWSGRLKIVLVPIIFLLGTAASTFISWDYLGRHLSFQDIMVDDTPGCFVTTYGLSAATNVAATAAIGYKAWLYRNVAGQYSTQARMGKVISIILAFGGIYSLLWIIGVAIAAKSREGASLPLRILHYWIRGASRQVVGFIQPYWL</sequence>
<comment type="caution">
    <text evidence="2">The sequence shown here is derived from an EMBL/GenBank/DDBJ whole genome shotgun (WGS) entry which is preliminary data.</text>
</comment>
<feature type="transmembrane region" description="Helical" evidence="1">
    <location>
        <begin position="59"/>
        <end position="85"/>
    </location>
</feature>
<feature type="transmembrane region" description="Helical" evidence="1">
    <location>
        <begin position="140"/>
        <end position="161"/>
    </location>
</feature>
<name>A0A0W0EVD2_MONRR</name>
<evidence type="ECO:0000313" key="2">
    <source>
        <dbReference type="EMBL" id="KTB28040.1"/>
    </source>
</evidence>
<dbReference type="AlphaFoldDB" id="A0A0W0EVD2"/>
<gene>
    <name evidence="2" type="ORF">WG66_19401</name>
</gene>
<keyword evidence="1" id="KW-0812">Transmembrane</keyword>
<reference evidence="2 3" key="1">
    <citation type="submission" date="2015-12" db="EMBL/GenBank/DDBJ databases">
        <title>Draft genome sequence of Moniliophthora roreri, the causal agent of frosty pod rot of cacao.</title>
        <authorList>
            <person name="Aime M.C."/>
            <person name="Diaz-Valderrama J.R."/>
            <person name="Kijpornyongpan T."/>
            <person name="Phillips-Mora W."/>
        </authorList>
    </citation>
    <scope>NUCLEOTIDE SEQUENCE [LARGE SCALE GENOMIC DNA]</scope>
    <source>
        <strain evidence="2 3">MCA 2952</strain>
    </source>
</reference>
<dbReference type="Proteomes" id="UP000054988">
    <property type="component" value="Unassembled WGS sequence"/>
</dbReference>
<evidence type="ECO:0000256" key="1">
    <source>
        <dbReference type="SAM" id="Phobius"/>
    </source>
</evidence>
<evidence type="ECO:0008006" key="4">
    <source>
        <dbReference type="Google" id="ProtNLM"/>
    </source>
</evidence>
<feature type="transmembrane region" description="Helical" evidence="1">
    <location>
        <begin position="221"/>
        <end position="244"/>
    </location>
</feature>
<feature type="transmembrane region" description="Helical" evidence="1">
    <location>
        <begin position="181"/>
        <end position="200"/>
    </location>
</feature>